<comment type="function">
    <text evidence="2">An aminoacyl-tRNA editing enzyme that deacylates mischarged D-aminoacyl-tRNAs. Also deacylates mischarged glycyl-tRNA(Ala), protecting cells against glycine mischarging by AlaRS. Acts via tRNA-based rather than protein-based catalysis; rejects L-amino acids rather than detecting D-amino acids in the active site. By recycling D-aminoacyl-tRNA to D-amino acids and free tRNA molecules, this enzyme counteracts the toxicity associated with the formation of D-aminoacyl-tRNA entities in vivo and helps enforce protein L-homochirality.</text>
</comment>
<sequence length="155" mass="16622">MKAVVQRVLEASVTVDGQRVSQMGPGLLVLLGVGKGDTDADLAWMVEKIALLRIFEDADGKMNLSLEDTSRQLIVVSQFTLYGDARKGRRPSFIDAMEPEPAKALYERACEALRQRGLTVGTGIFGADMKVALVNDGPVTILLESPPKAAAKPPA</sequence>
<reference evidence="4" key="1">
    <citation type="submission" date="2018-09" db="EMBL/GenBank/DDBJ databases">
        <authorList>
            <person name="Livingstone P.G."/>
            <person name="Whitworth D.E."/>
        </authorList>
    </citation>
    <scope>NUCLEOTIDE SEQUENCE [LARGE SCALE GENOMIC DNA]</scope>
    <source>
        <strain evidence="4">CA040B</strain>
    </source>
</reference>
<dbReference type="PANTHER" id="PTHR10472:SF5">
    <property type="entry name" value="D-AMINOACYL-TRNA DEACYLASE 1"/>
    <property type="match status" value="1"/>
</dbReference>
<comment type="caution">
    <text evidence="3">The sequence shown here is derived from an EMBL/GenBank/DDBJ whole genome shotgun (WGS) entry which is preliminary data.</text>
</comment>
<keyword evidence="4" id="KW-1185">Reference proteome</keyword>
<keyword evidence="2" id="KW-0694">RNA-binding</keyword>
<dbReference type="EMBL" id="RAWG01000062">
    <property type="protein sequence ID" value="RKH43723.1"/>
    <property type="molecule type" value="Genomic_DNA"/>
</dbReference>
<dbReference type="OrthoDB" id="9801395at2"/>
<keyword evidence="2 3" id="KW-0378">Hydrolase</keyword>
<comment type="catalytic activity">
    <reaction evidence="2">
        <text>a D-aminoacyl-tRNA + H2O = a tRNA + a D-alpha-amino acid + H(+)</text>
        <dbReference type="Rhea" id="RHEA:13953"/>
        <dbReference type="Rhea" id="RHEA-COMP:10123"/>
        <dbReference type="Rhea" id="RHEA-COMP:10124"/>
        <dbReference type="ChEBI" id="CHEBI:15377"/>
        <dbReference type="ChEBI" id="CHEBI:15378"/>
        <dbReference type="ChEBI" id="CHEBI:59871"/>
        <dbReference type="ChEBI" id="CHEBI:78442"/>
        <dbReference type="ChEBI" id="CHEBI:79333"/>
        <dbReference type="EC" id="3.1.1.96"/>
    </reaction>
</comment>
<dbReference type="EC" id="3.1.1.-" evidence="2"/>
<dbReference type="NCBIfam" id="TIGR00256">
    <property type="entry name" value="D-aminoacyl-tRNA deacylase"/>
    <property type="match status" value="1"/>
</dbReference>
<dbReference type="GO" id="GO:0019478">
    <property type="term" value="P:D-amino acid catabolic process"/>
    <property type="evidence" value="ECO:0007669"/>
    <property type="project" value="UniProtKB-UniRule"/>
</dbReference>
<comment type="domain">
    <text evidence="2">A Gly-cisPro motif from one monomer fits into the active site of the other monomer to allow specific chiral rejection of L-amino acids.</text>
</comment>
<keyword evidence="2" id="KW-0963">Cytoplasm</keyword>
<evidence type="ECO:0000256" key="2">
    <source>
        <dbReference type="HAMAP-Rule" id="MF_00518"/>
    </source>
</evidence>
<comment type="subcellular location">
    <subcellularLocation>
        <location evidence="2">Cytoplasm</location>
    </subcellularLocation>
</comment>
<dbReference type="InterPro" id="IPR003732">
    <property type="entry name" value="Daa-tRNA_deacyls_DTD"/>
</dbReference>
<name>A0A3A8NID4_9BACT</name>
<dbReference type="FunFam" id="3.50.80.10:FF:000001">
    <property type="entry name" value="D-aminoacyl-tRNA deacylase"/>
    <property type="match status" value="1"/>
</dbReference>
<dbReference type="GO" id="GO:0106026">
    <property type="term" value="F:Gly-tRNA(Ala) deacylase activity"/>
    <property type="evidence" value="ECO:0007669"/>
    <property type="project" value="UniProtKB-UniRule"/>
</dbReference>
<evidence type="ECO:0000256" key="1">
    <source>
        <dbReference type="ARBA" id="ARBA00009673"/>
    </source>
</evidence>
<dbReference type="EC" id="3.1.1.96" evidence="2"/>
<dbReference type="GO" id="GO:0051500">
    <property type="term" value="F:D-tyrosyl-tRNA(Tyr) deacylase activity"/>
    <property type="evidence" value="ECO:0007669"/>
    <property type="project" value="TreeGrafter"/>
</dbReference>
<dbReference type="RefSeq" id="WP_120625508.1">
    <property type="nucleotide sequence ID" value="NZ_RAWG01000062.1"/>
</dbReference>
<evidence type="ECO:0000313" key="4">
    <source>
        <dbReference type="Proteomes" id="UP000273405"/>
    </source>
</evidence>
<gene>
    <name evidence="2" type="primary">dtd</name>
    <name evidence="3" type="ORF">D7X12_12540</name>
</gene>
<accession>A0A3A8NID4</accession>
<proteinExistence type="inferred from homology"/>
<dbReference type="AlphaFoldDB" id="A0A3A8NID4"/>
<dbReference type="CDD" id="cd00563">
    <property type="entry name" value="Dtyr_deacylase"/>
    <property type="match status" value="1"/>
</dbReference>
<dbReference type="InterPro" id="IPR023509">
    <property type="entry name" value="DTD-like_sf"/>
</dbReference>
<keyword evidence="2" id="KW-0820">tRNA-binding</keyword>
<dbReference type="Pfam" id="PF02580">
    <property type="entry name" value="Tyr_Deacylase"/>
    <property type="match status" value="1"/>
</dbReference>
<evidence type="ECO:0000313" key="3">
    <source>
        <dbReference type="EMBL" id="RKH43723.1"/>
    </source>
</evidence>
<dbReference type="SUPFAM" id="SSF69500">
    <property type="entry name" value="DTD-like"/>
    <property type="match status" value="1"/>
</dbReference>
<comment type="subunit">
    <text evidence="2">Homodimer.</text>
</comment>
<comment type="catalytic activity">
    <reaction evidence="2">
        <text>glycyl-tRNA(Ala) + H2O = tRNA(Ala) + glycine + H(+)</text>
        <dbReference type="Rhea" id="RHEA:53744"/>
        <dbReference type="Rhea" id="RHEA-COMP:9657"/>
        <dbReference type="Rhea" id="RHEA-COMP:13640"/>
        <dbReference type="ChEBI" id="CHEBI:15377"/>
        <dbReference type="ChEBI" id="CHEBI:15378"/>
        <dbReference type="ChEBI" id="CHEBI:57305"/>
        <dbReference type="ChEBI" id="CHEBI:78442"/>
        <dbReference type="ChEBI" id="CHEBI:78522"/>
    </reaction>
</comment>
<dbReference type="Proteomes" id="UP000273405">
    <property type="component" value="Unassembled WGS sequence"/>
</dbReference>
<dbReference type="Gene3D" id="3.50.80.10">
    <property type="entry name" value="D-tyrosyl-tRNA(Tyr) deacylase"/>
    <property type="match status" value="1"/>
</dbReference>
<comment type="similarity">
    <text evidence="1 2">Belongs to the DTD family.</text>
</comment>
<organism evidence="3 4">
    <name type="scientific">Corallococcus sicarius</name>
    <dbReference type="NCBI Taxonomy" id="2316726"/>
    <lineage>
        <taxon>Bacteria</taxon>
        <taxon>Pseudomonadati</taxon>
        <taxon>Myxococcota</taxon>
        <taxon>Myxococcia</taxon>
        <taxon>Myxococcales</taxon>
        <taxon>Cystobacterineae</taxon>
        <taxon>Myxococcaceae</taxon>
        <taxon>Corallococcus</taxon>
    </lineage>
</organism>
<dbReference type="GO" id="GO:0043908">
    <property type="term" value="F:Ser(Gly)-tRNA(Ala) hydrolase activity"/>
    <property type="evidence" value="ECO:0007669"/>
    <property type="project" value="UniProtKB-UniRule"/>
</dbReference>
<dbReference type="HAMAP" id="MF_00518">
    <property type="entry name" value="Deacylase_Dtd"/>
    <property type="match status" value="1"/>
</dbReference>
<feature type="short sequence motif" description="Gly-cisPro motif, important for rejection of L-amino acids" evidence="2">
    <location>
        <begin position="137"/>
        <end position="138"/>
    </location>
</feature>
<dbReference type="GO" id="GO:0000049">
    <property type="term" value="F:tRNA binding"/>
    <property type="evidence" value="ECO:0007669"/>
    <property type="project" value="UniProtKB-UniRule"/>
</dbReference>
<dbReference type="PANTHER" id="PTHR10472">
    <property type="entry name" value="D-TYROSYL-TRNA TYR DEACYLASE"/>
    <property type="match status" value="1"/>
</dbReference>
<dbReference type="GO" id="GO:0005737">
    <property type="term" value="C:cytoplasm"/>
    <property type="evidence" value="ECO:0007669"/>
    <property type="project" value="UniProtKB-SubCell"/>
</dbReference>
<protein>
    <recommendedName>
        <fullName evidence="2">D-aminoacyl-tRNA deacylase</fullName>
        <shortName evidence="2">DTD</shortName>
        <ecNumber evidence="2">3.1.1.96</ecNumber>
    </recommendedName>
    <alternativeName>
        <fullName evidence="2">Gly-tRNA(Ala) deacylase</fullName>
        <ecNumber evidence="2">3.1.1.-</ecNumber>
    </alternativeName>
</protein>